<comment type="caution">
    <text evidence="4">The sequence shown here is derived from an EMBL/GenBank/DDBJ whole genome shotgun (WGS) entry which is preliminary data.</text>
</comment>
<reference evidence="4 5" key="1">
    <citation type="submission" date="2021-05" db="EMBL/GenBank/DDBJ databases">
        <title>Genome Assembly of Synthetic Allotetraploid Brassica napus Reveals Homoeologous Exchanges between Subgenomes.</title>
        <authorList>
            <person name="Davis J.T."/>
        </authorList>
    </citation>
    <scope>NUCLEOTIDE SEQUENCE [LARGE SCALE GENOMIC DNA]</scope>
    <source>
        <strain evidence="5">cv. Da-Ae</strain>
        <tissue evidence="4">Seedling</tissue>
    </source>
</reference>
<dbReference type="InterPro" id="IPR050667">
    <property type="entry name" value="PPR-containing_protein"/>
</dbReference>
<name>A0ABQ7ZVP0_BRANA</name>
<dbReference type="PANTHER" id="PTHR47939">
    <property type="entry name" value="MEMBRANE-ASSOCIATED SALT-INDUCIBLE PROTEIN-LIKE"/>
    <property type="match status" value="1"/>
</dbReference>
<proteinExistence type="inferred from homology"/>
<dbReference type="PROSITE" id="PS51375">
    <property type="entry name" value="PPR"/>
    <property type="match status" value="2"/>
</dbReference>
<accession>A0ABQ7ZVP0</accession>
<organism evidence="4 5">
    <name type="scientific">Brassica napus</name>
    <name type="common">Rape</name>
    <dbReference type="NCBI Taxonomy" id="3708"/>
    <lineage>
        <taxon>Eukaryota</taxon>
        <taxon>Viridiplantae</taxon>
        <taxon>Streptophyta</taxon>
        <taxon>Embryophyta</taxon>
        <taxon>Tracheophyta</taxon>
        <taxon>Spermatophyta</taxon>
        <taxon>Magnoliopsida</taxon>
        <taxon>eudicotyledons</taxon>
        <taxon>Gunneridae</taxon>
        <taxon>Pentapetalae</taxon>
        <taxon>rosids</taxon>
        <taxon>malvids</taxon>
        <taxon>Brassicales</taxon>
        <taxon>Brassicaceae</taxon>
        <taxon>Brassiceae</taxon>
        <taxon>Brassica</taxon>
    </lineage>
</organism>
<dbReference type="Proteomes" id="UP000824890">
    <property type="component" value="Unassembled WGS sequence"/>
</dbReference>
<keyword evidence="2" id="KW-0677">Repeat</keyword>
<evidence type="ECO:0000313" key="5">
    <source>
        <dbReference type="Proteomes" id="UP000824890"/>
    </source>
</evidence>
<dbReference type="PANTHER" id="PTHR47939:SF13">
    <property type="entry name" value="OS03G0201400 PROTEIN"/>
    <property type="match status" value="1"/>
</dbReference>
<feature type="repeat" description="PPR" evidence="3">
    <location>
        <begin position="113"/>
        <end position="147"/>
    </location>
</feature>
<gene>
    <name evidence="4" type="ORF">HID58_060329</name>
</gene>
<evidence type="ECO:0000313" key="4">
    <source>
        <dbReference type="EMBL" id="KAH0884233.1"/>
    </source>
</evidence>
<dbReference type="Pfam" id="PF13041">
    <property type="entry name" value="PPR_2"/>
    <property type="match status" value="1"/>
</dbReference>
<comment type="similarity">
    <text evidence="1">Belongs to the PPR family. P subfamily.</text>
</comment>
<dbReference type="EMBL" id="JAGKQM010000014">
    <property type="protein sequence ID" value="KAH0884233.1"/>
    <property type="molecule type" value="Genomic_DNA"/>
</dbReference>
<evidence type="ECO:0008006" key="6">
    <source>
        <dbReference type="Google" id="ProtNLM"/>
    </source>
</evidence>
<dbReference type="InterPro" id="IPR002885">
    <property type="entry name" value="PPR_rpt"/>
</dbReference>
<dbReference type="InterPro" id="IPR011990">
    <property type="entry name" value="TPR-like_helical_dom_sf"/>
</dbReference>
<evidence type="ECO:0000256" key="1">
    <source>
        <dbReference type="ARBA" id="ARBA00007626"/>
    </source>
</evidence>
<protein>
    <recommendedName>
        <fullName evidence="6">Pentatricopeptide repeat-containing protein</fullName>
    </recommendedName>
</protein>
<dbReference type="NCBIfam" id="TIGR00756">
    <property type="entry name" value="PPR"/>
    <property type="match status" value="2"/>
</dbReference>
<evidence type="ECO:0000256" key="3">
    <source>
        <dbReference type="PROSITE-ProRule" id="PRU00708"/>
    </source>
</evidence>
<sequence>MLFLKEDWLATPSLTTPLYKVSVKLEIVITLKKFSNEWFLAVYLLIFGPTIKHWSYLRQQNSISSHIILLSLKGVKPDVVTYNTMILGLCNNKLKHEAYALLRKMKQDGSLLDDRTYNALIRAHLEDGDKAASAEFIKEMRSRGFTGDASTFGLVTNMLQDGRLDKSFLDMLF</sequence>
<feature type="repeat" description="PPR" evidence="3">
    <location>
        <begin position="78"/>
        <end position="112"/>
    </location>
</feature>
<evidence type="ECO:0000256" key="2">
    <source>
        <dbReference type="ARBA" id="ARBA00022737"/>
    </source>
</evidence>
<dbReference type="Gene3D" id="1.25.40.10">
    <property type="entry name" value="Tetratricopeptide repeat domain"/>
    <property type="match status" value="1"/>
</dbReference>
<keyword evidence="5" id="KW-1185">Reference proteome</keyword>